<protein>
    <submittedName>
        <fullName evidence="1">Enterochelin esterase</fullName>
    </submittedName>
</protein>
<dbReference type="InterPro" id="IPR013783">
    <property type="entry name" value="Ig-like_fold"/>
</dbReference>
<proteinExistence type="predicted"/>
<dbReference type="InterPro" id="IPR029058">
    <property type="entry name" value="AB_hydrolase_fold"/>
</dbReference>
<accession>A0A414IVN8</accession>
<gene>
    <name evidence="1" type="ORF">DW753_04405</name>
</gene>
<name>A0A414IVN8_9FIRM</name>
<dbReference type="EMBL" id="QSKC01000004">
    <property type="protein sequence ID" value="RHE33125.1"/>
    <property type="molecule type" value="Genomic_DNA"/>
</dbReference>
<reference evidence="1 2" key="1">
    <citation type="submission" date="2018-08" db="EMBL/GenBank/DDBJ databases">
        <title>A genome reference for cultivated species of the human gut microbiota.</title>
        <authorList>
            <person name="Zou Y."/>
            <person name="Xue W."/>
            <person name="Luo G."/>
        </authorList>
    </citation>
    <scope>NUCLEOTIDE SEQUENCE [LARGE SCALE GENOMIC DNA]</scope>
    <source>
        <strain evidence="1 2">AM29-10</strain>
    </source>
</reference>
<dbReference type="SUPFAM" id="SSF53474">
    <property type="entry name" value="alpha/beta-Hydrolases"/>
    <property type="match status" value="1"/>
</dbReference>
<dbReference type="Proteomes" id="UP000285290">
    <property type="component" value="Unassembled WGS sequence"/>
</dbReference>
<dbReference type="PANTHER" id="PTHR48098">
    <property type="entry name" value="ENTEROCHELIN ESTERASE-RELATED"/>
    <property type="match status" value="1"/>
</dbReference>
<evidence type="ECO:0000313" key="1">
    <source>
        <dbReference type="EMBL" id="RHE33125.1"/>
    </source>
</evidence>
<dbReference type="InterPro" id="IPR050583">
    <property type="entry name" value="Mycobacterial_A85_antigen"/>
</dbReference>
<dbReference type="InterPro" id="IPR000801">
    <property type="entry name" value="Esterase-like"/>
</dbReference>
<dbReference type="PANTHER" id="PTHR48098:SF1">
    <property type="entry name" value="DIACYLGLYCEROL ACYLTRANSFERASE_MYCOLYLTRANSFERASE AG85A"/>
    <property type="match status" value="1"/>
</dbReference>
<dbReference type="AlphaFoldDB" id="A0A414IVN8"/>
<organism evidence="1 2">
    <name type="scientific">Agathobacter rectalis</name>
    <dbReference type="NCBI Taxonomy" id="39491"/>
    <lineage>
        <taxon>Bacteria</taxon>
        <taxon>Bacillati</taxon>
        <taxon>Bacillota</taxon>
        <taxon>Clostridia</taxon>
        <taxon>Lachnospirales</taxon>
        <taxon>Lachnospiraceae</taxon>
        <taxon>Agathobacter</taxon>
    </lineage>
</organism>
<comment type="caution">
    <text evidence="1">The sequence shown here is derived from an EMBL/GenBank/DDBJ whole genome shotgun (WGS) entry which is preliminary data.</text>
</comment>
<dbReference type="GO" id="GO:0016747">
    <property type="term" value="F:acyltransferase activity, transferring groups other than amino-acyl groups"/>
    <property type="evidence" value="ECO:0007669"/>
    <property type="project" value="TreeGrafter"/>
</dbReference>
<sequence length="648" mass="72934">MGDFLLDDLKNGALYIGTIPSSMDNNRCSVTLEDDGSVTFYIYAPNANKVEVAGMGGYFSSERILLKPDMQGGFSANIKDFHWAMHYYFWYVDDVCITNPHAAISYGCFAAINTFEVPEEGEDFYFVRDVPHGTVSLCKYISQVNGHIKESYVYTPPGYESGDGRYPVLYLQHGVGENETGWVWQGKMNFIMDNLIADKKCVPMIIVASSGYAFKDNEYPVFFPGDFDSELVNSIIPYIEENFKVKKGRNNRAVAGLSLGSGQATDIAARHPELFSAVGVFSGVAIHLMKKIIDSPYRFEAVFMSAGDEEKEILLGINEMVKEFSRQGKNSTQKVYEGYHEWHVWRKSFKDFAQMLFTWDDAELDDINKAVPVRSKNIDFTTPVQADESMVFFDPVYRQIQFENDEDGKPAGKYPDVIHGIRVTEDNSIEVNLFAPDAKSVSVVLENGTEELLYRSKKNNGYWEKTIGNPAEGFNYVTFMVNGTPVVNPAAPVGFGYNRAVNFAEVPERNFSWHELKKTDHGQIHIHYSCDGDGQVSMNYVYTPAGYGEDNCDIGRVCVLECAADERNFCWIHQGKIANIMDNLSGEGRIKGIMIIMADSTICDDIIGNITAIYGIKESAQKEWFKKGDNESWTSCRHRFVNLMCGIQ</sequence>
<dbReference type="Gene3D" id="2.60.40.10">
    <property type="entry name" value="Immunoglobulins"/>
    <property type="match status" value="1"/>
</dbReference>
<evidence type="ECO:0000313" key="2">
    <source>
        <dbReference type="Proteomes" id="UP000285290"/>
    </source>
</evidence>
<dbReference type="SUPFAM" id="SSF81296">
    <property type="entry name" value="E set domains"/>
    <property type="match status" value="2"/>
</dbReference>
<dbReference type="InterPro" id="IPR014756">
    <property type="entry name" value="Ig_E-set"/>
</dbReference>
<dbReference type="Pfam" id="PF00756">
    <property type="entry name" value="Esterase"/>
    <property type="match status" value="1"/>
</dbReference>
<dbReference type="Gene3D" id="3.40.50.1820">
    <property type="entry name" value="alpha/beta hydrolase"/>
    <property type="match status" value="2"/>
</dbReference>